<name>A0A2S6GDN3_9PSEU</name>
<proteinExistence type="predicted"/>
<protein>
    <submittedName>
        <fullName evidence="4">GAF domain-containing protein</fullName>
    </submittedName>
</protein>
<dbReference type="PANTHER" id="PTHR43156:SF2">
    <property type="entry name" value="STAGE II SPORULATION PROTEIN E"/>
    <property type="match status" value="1"/>
</dbReference>
<dbReference type="InterPro" id="IPR036457">
    <property type="entry name" value="PPM-type-like_dom_sf"/>
</dbReference>
<keyword evidence="1" id="KW-0378">Hydrolase</keyword>
<sequence length="409" mass="43885">MAENSDHEDRLRVLEEVTDAALGNLELGDFLRVVLGRARELFRVDTAAVLLHDPTSHVLTATAAAGIEEEVLQGVTVQFGDGFAGRIAETRQPVALDHVERTSVISPLLWERGLRSLLGVPMLARGELVGVLHIGSVKARHFTDSEIRLLQVVADQLALATQVEVSSAERSAAAALQRGLLPSRLPRIRGLEFAARYVPGAGKAVGGDWYDVFGLPGDRIGIVIGDVTGHGLGAAVIMGRLRSALRAYALDYDTPAQVLTKLHRKVTHFEPGAMATVAYGIVSASQRCMTLSLAGHPPPVLAVPGTRAELVNAPADLPIGLGLGFTTRRPRRDTRVDLPDGCLLAFYTDGLVERRGQLIDTCLRTLTAAITPDEPERVCSHVMSTLVGTREVHDDVALLVARRDPDSCS</sequence>
<evidence type="ECO:0000313" key="4">
    <source>
        <dbReference type="EMBL" id="PPK63241.1"/>
    </source>
</evidence>
<feature type="domain" description="GAF" evidence="2">
    <location>
        <begin position="26"/>
        <end position="171"/>
    </location>
</feature>
<evidence type="ECO:0000259" key="2">
    <source>
        <dbReference type="SMART" id="SM00065"/>
    </source>
</evidence>
<dbReference type="InterPro" id="IPR003018">
    <property type="entry name" value="GAF"/>
</dbReference>
<dbReference type="RefSeq" id="WP_104482893.1">
    <property type="nucleotide sequence ID" value="NZ_CP154825.1"/>
</dbReference>
<dbReference type="SUPFAM" id="SSF81606">
    <property type="entry name" value="PP2C-like"/>
    <property type="match status" value="1"/>
</dbReference>
<dbReference type="SMART" id="SM00065">
    <property type="entry name" value="GAF"/>
    <property type="match status" value="1"/>
</dbReference>
<gene>
    <name evidence="4" type="ORF">CLV40_13033</name>
</gene>
<accession>A0A2S6GDN3</accession>
<evidence type="ECO:0000259" key="3">
    <source>
        <dbReference type="SMART" id="SM00331"/>
    </source>
</evidence>
<organism evidence="4 5">
    <name type="scientific">Actinokineospora auranticolor</name>
    <dbReference type="NCBI Taxonomy" id="155976"/>
    <lineage>
        <taxon>Bacteria</taxon>
        <taxon>Bacillati</taxon>
        <taxon>Actinomycetota</taxon>
        <taxon>Actinomycetes</taxon>
        <taxon>Pseudonocardiales</taxon>
        <taxon>Pseudonocardiaceae</taxon>
        <taxon>Actinokineospora</taxon>
    </lineage>
</organism>
<dbReference type="GO" id="GO:0016791">
    <property type="term" value="F:phosphatase activity"/>
    <property type="evidence" value="ECO:0007669"/>
    <property type="project" value="TreeGrafter"/>
</dbReference>
<evidence type="ECO:0000313" key="5">
    <source>
        <dbReference type="Proteomes" id="UP000239203"/>
    </source>
</evidence>
<comment type="caution">
    <text evidence="4">The sequence shown here is derived from an EMBL/GenBank/DDBJ whole genome shotgun (WGS) entry which is preliminary data.</text>
</comment>
<dbReference type="Gene3D" id="3.30.450.40">
    <property type="match status" value="1"/>
</dbReference>
<dbReference type="Gene3D" id="3.60.40.10">
    <property type="entry name" value="PPM-type phosphatase domain"/>
    <property type="match status" value="1"/>
</dbReference>
<dbReference type="Proteomes" id="UP000239203">
    <property type="component" value="Unassembled WGS sequence"/>
</dbReference>
<dbReference type="PANTHER" id="PTHR43156">
    <property type="entry name" value="STAGE II SPORULATION PROTEIN E-RELATED"/>
    <property type="match status" value="1"/>
</dbReference>
<dbReference type="InterPro" id="IPR029016">
    <property type="entry name" value="GAF-like_dom_sf"/>
</dbReference>
<dbReference type="OrthoDB" id="118142at2"/>
<dbReference type="Pfam" id="PF01590">
    <property type="entry name" value="GAF"/>
    <property type="match status" value="1"/>
</dbReference>
<dbReference type="InterPro" id="IPR001932">
    <property type="entry name" value="PPM-type_phosphatase-like_dom"/>
</dbReference>
<keyword evidence="5" id="KW-1185">Reference proteome</keyword>
<dbReference type="SMART" id="SM00331">
    <property type="entry name" value="PP2C_SIG"/>
    <property type="match status" value="1"/>
</dbReference>
<dbReference type="InterPro" id="IPR052016">
    <property type="entry name" value="Bact_Sigma-Reg"/>
</dbReference>
<feature type="domain" description="PPM-type phosphatase" evidence="3">
    <location>
        <begin position="188"/>
        <end position="403"/>
    </location>
</feature>
<dbReference type="SUPFAM" id="SSF55781">
    <property type="entry name" value="GAF domain-like"/>
    <property type="match status" value="1"/>
</dbReference>
<dbReference type="Pfam" id="PF07228">
    <property type="entry name" value="SpoIIE"/>
    <property type="match status" value="1"/>
</dbReference>
<dbReference type="EMBL" id="PTIX01000030">
    <property type="protein sequence ID" value="PPK63241.1"/>
    <property type="molecule type" value="Genomic_DNA"/>
</dbReference>
<reference evidence="4 5" key="1">
    <citation type="submission" date="2018-02" db="EMBL/GenBank/DDBJ databases">
        <title>Genomic Encyclopedia of Archaeal and Bacterial Type Strains, Phase II (KMG-II): from individual species to whole genera.</title>
        <authorList>
            <person name="Goeker M."/>
        </authorList>
    </citation>
    <scope>NUCLEOTIDE SEQUENCE [LARGE SCALE GENOMIC DNA]</scope>
    <source>
        <strain evidence="4 5">YU 961-1</strain>
    </source>
</reference>
<dbReference type="AlphaFoldDB" id="A0A2S6GDN3"/>
<evidence type="ECO:0000256" key="1">
    <source>
        <dbReference type="ARBA" id="ARBA00022801"/>
    </source>
</evidence>